<name>A0A3P6R7K0_DIBLA</name>
<organism evidence="1 2">
    <name type="scientific">Dibothriocephalus latus</name>
    <name type="common">Fish tapeworm</name>
    <name type="synonym">Diphyllobothrium latum</name>
    <dbReference type="NCBI Taxonomy" id="60516"/>
    <lineage>
        <taxon>Eukaryota</taxon>
        <taxon>Metazoa</taxon>
        <taxon>Spiralia</taxon>
        <taxon>Lophotrochozoa</taxon>
        <taxon>Platyhelminthes</taxon>
        <taxon>Cestoda</taxon>
        <taxon>Eucestoda</taxon>
        <taxon>Diphyllobothriidea</taxon>
        <taxon>Diphyllobothriidae</taxon>
        <taxon>Dibothriocephalus</taxon>
    </lineage>
</organism>
<evidence type="ECO:0000313" key="1">
    <source>
        <dbReference type="EMBL" id="VDK39911.1"/>
    </source>
</evidence>
<dbReference type="OrthoDB" id="6314070at2759"/>
<accession>A0A3P6R7K0</accession>
<reference evidence="1 2" key="1">
    <citation type="submission" date="2018-11" db="EMBL/GenBank/DDBJ databases">
        <authorList>
            <consortium name="Pathogen Informatics"/>
        </authorList>
    </citation>
    <scope>NUCLEOTIDE SEQUENCE [LARGE SCALE GENOMIC DNA]</scope>
</reference>
<dbReference type="Proteomes" id="UP000281553">
    <property type="component" value="Unassembled WGS sequence"/>
</dbReference>
<evidence type="ECO:0000313" key="2">
    <source>
        <dbReference type="Proteomes" id="UP000281553"/>
    </source>
</evidence>
<sequence>MLNMSSAASDNHETQAGIASSLLGGTVLAMSLAKVEEIERLTGGKERLAGSPALGNFVMGMCVCACVCSRR</sequence>
<proteinExistence type="predicted"/>
<dbReference type="EMBL" id="UYRU01006307">
    <property type="protein sequence ID" value="VDK39911.1"/>
    <property type="molecule type" value="Genomic_DNA"/>
</dbReference>
<keyword evidence="2" id="KW-1185">Reference proteome</keyword>
<gene>
    <name evidence="1" type="ORF">DILT_LOCUS1082</name>
</gene>
<protein>
    <submittedName>
        <fullName evidence="1">Uncharacterized protein</fullName>
    </submittedName>
</protein>
<dbReference type="AlphaFoldDB" id="A0A3P6R7K0"/>